<keyword evidence="2" id="KW-1185">Reference proteome</keyword>
<evidence type="ECO:0000313" key="2">
    <source>
        <dbReference type="Proteomes" id="UP001309876"/>
    </source>
</evidence>
<proteinExistence type="predicted"/>
<dbReference type="Proteomes" id="UP001309876">
    <property type="component" value="Unassembled WGS sequence"/>
</dbReference>
<accession>A0AAN7SXY6</accession>
<dbReference type="EMBL" id="JAVRRJ010000005">
    <property type="protein sequence ID" value="KAK5084469.1"/>
    <property type="molecule type" value="Genomic_DNA"/>
</dbReference>
<dbReference type="AlphaFoldDB" id="A0AAN7SXY6"/>
<reference evidence="1 2" key="1">
    <citation type="submission" date="2023-08" db="EMBL/GenBank/DDBJ databases">
        <title>Black Yeasts Isolated from many extreme environments.</title>
        <authorList>
            <person name="Coleine C."/>
            <person name="Stajich J.E."/>
            <person name="Selbmann L."/>
        </authorList>
    </citation>
    <scope>NUCLEOTIDE SEQUENCE [LARGE SCALE GENOMIC DNA]</scope>
    <source>
        <strain evidence="1 2">CCFEE 5910</strain>
    </source>
</reference>
<evidence type="ECO:0000313" key="1">
    <source>
        <dbReference type="EMBL" id="KAK5084469.1"/>
    </source>
</evidence>
<name>A0AAN7SXY6_9EURO</name>
<gene>
    <name evidence="1" type="ORF">LTR05_005545</name>
</gene>
<sequence>MYSHNRKNSRIQHLASLGWILEDKPTTKSPAHNYNQSLPYSHAVQQIMYVSSSTPKSRAFTPKMLELSQNPEFKDVKFYEMEMMASTTPMIKFGPQNCPIVFLFKGTWCETLLGIGGIEVVEEHVRGMLTRS</sequence>
<protein>
    <submittedName>
        <fullName evidence="1">Uncharacterized protein</fullName>
    </submittedName>
</protein>
<comment type="caution">
    <text evidence="1">The sequence shown here is derived from an EMBL/GenBank/DDBJ whole genome shotgun (WGS) entry which is preliminary data.</text>
</comment>
<organism evidence="1 2">
    <name type="scientific">Lithohypha guttulata</name>
    <dbReference type="NCBI Taxonomy" id="1690604"/>
    <lineage>
        <taxon>Eukaryota</taxon>
        <taxon>Fungi</taxon>
        <taxon>Dikarya</taxon>
        <taxon>Ascomycota</taxon>
        <taxon>Pezizomycotina</taxon>
        <taxon>Eurotiomycetes</taxon>
        <taxon>Chaetothyriomycetidae</taxon>
        <taxon>Chaetothyriales</taxon>
        <taxon>Trichomeriaceae</taxon>
        <taxon>Lithohypha</taxon>
    </lineage>
</organism>